<evidence type="ECO:0000256" key="1">
    <source>
        <dbReference type="ARBA" id="ARBA00004370"/>
    </source>
</evidence>
<gene>
    <name evidence="6" type="ORF">IMCC12053_521</name>
</gene>
<dbReference type="SMART" id="SM00304">
    <property type="entry name" value="HAMP"/>
    <property type="match status" value="2"/>
</dbReference>
<dbReference type="Gene3D" id="6.10.340.10">
    <property type="match status" value="1"/>
</dbReference>
<evidence type="ECO:0000256" key="2">
    <source>
        <dbReference type="ARBA" id="ARBA00022500"/>
    </source>
</evidence>
<keyword evidence="5" id="KW-0472">Membrane</keyword>
<keyword evidence="7" id="KW-1185">Reference proteome</keyword>
<dbReference type="Pfam" id="PF00672">
    <property type="entry name" value="HAMP"/>
    <property type="match status" value="1"/>
</dbReference>
<evidence type="ECO:0000313" key="6">
    <source>
        <dbReference type="EMBL" id="ALI54470.1"/>
    </source>
</evidence>
<keyword evidence="5" id="KW-1133">Transmembrane helix</keyword>
<dbReference type="SUPFAM" id="SSF58104">
    <property type="entry name" value="Methyl-accepting chemotaxis protein (MCP) signaling domain"/>
    <property type="match status" value="1"/>
</dbReference>
<dbReference type="AlphaFoldDB" id="A0A0N9ZFL1"/>
<feature type="transmembrane region" description="Helical" evidence="5">
    <location>
        <begin position="319"/>
        <end position="345"/>
    </location>
</feature>
<dbReference type="STRING" id="1397108.IMCC12053_521"/>
<feature type="region of interest" description="Disordered" evidence="4">
    <location>
        <begin position="416"/>
        <end position="465"/>
    </location>
</feature>
<evidence type="ECO:0000256" key="5">
    <source>
        <dbReference type="SAM" id="Phobius"/>
    </source>
</evidence>
<comment type="subcellular location">
    <subcellularLocation>
        <location evidence="1">Membrane</location>
    </subcellularLocation>
</comment>
<comment type="similarity">
    <text evidence="3">Belongs to the methyl-accepting chemotaxis (MCP) protein family.</text>
</comment>
<dbReference type="GO" id="GO:0006935">
    <property type="term" value="P:chemotaxis"/>
    <property type="evidence" value="ECO:0007669"/>
    <property type="project" value="UniProtKB-KW"/>
</dbReference>
<accession>A0A0N9ZFL1</accession>
<dbReference type="InterPro" id="IPR003660">
    <property type="entry name" value="HAMP_dom"/>
</dbReference>
<dbReference type="PANTHER" id="PTHR43531">
    <property type="entry name" value="PROTEIN ICFG"/>
    <property type="match status" value="1"/>
</dbReference>
<organism evidence="6 7">
    <name type="scientific">Celeribacter marinus</name>
    <dbReference type="NCBI Taxonomy" id="1397108"/>
    <lineage>
        <taxon>Bacteria</taxon>
        <taxon>Pseudomonadati</taxon>
        <taxon>Pseudomonadota</taxon>
        <taxon>Alphaproteobacteria</taxon>
        <taxon>Rhodobacterales</taxon>
        <taxon>Roseobacteraceae</taxon>
        <taxon>Celeribacter</taxon>
    </lineage>
</organism>
<name>A0A0N9ZFL1_9RHOB</name>
<feature type="transmembrane region" description="Helical" evidence="5">
    <location>
        <begin position="12"/>
        <end position="32"/>
    </location>
</feature>
<dbReference type="SUPFAM" id="SSF158472">
    <property type="entry name" value="HAMP domain-like"/>
    <property type="match status" value="1"/>
</dbReference>
<dbReference type="GO" id="GO:0007165">
    <property type="term" value="P:signal transduction"/>
    <property type="evidence" value="ECO:0007669"/>
    <property type="project" value="InterPro"/>
</dbReference>
<sequence>MLGRIVSVFSGVAVKLVGVLTIMALLTGGAIYQGLSFAQQSKGAIDSFRTQAVPELRRSEQMVQAIGLVSQGVSQTLQASNEDDMEVAMAAITRSIEQIARLAEPLPEAERALVLKASDQIVSHISDAQMAQLDALNYDTRTLVGADELSAAVSAVQVSLSRAVEDAVIALKQDLSAPVNITRGLDEIEIKRALYNELGAVQSIILTGASADDPQGVNAAQAAAQSGVSQIQQYLTRLSLDSDTQAPLDAIWAATDEATGVLSARLAVVEARALLDAAAFEASNYVSALSLQAQVYGTTILQSVSEESDVTNQNVDAGLFTMLIVAALSVGVFLLALAVTFLGVIRPLAKVTRVTERLSSGDMRPVTGFGAARGEIGRMGAALAVFRDGMIERERLRDEEAARVVAEQERAATDLAERHKRAQEDQERNAAQERAALEEEARRAEEQSAISRAADEERRQQTDQQSLIVSTLAQAMSRLADGDMDVHLSDSFPPAYEALRADFNSAVASLSDMIGKIATSAARIDDTSTEIASATHDLSKRTEKSAVSLEHTASAINELTAAVASAAENADVANTVSRATNERAGLSQTVVGEAISAMSEIEGSSREISKIIGVIDDISFQTNLLALNAGVEAARAGEAGRGFAVVASEVRALAQRSSDAAREINQLITASNSQVQRGVHLVGEAGQTLKDIIASVSDIAANVDGIAISSREQSTGLQEINSATSQLEATMQQNAAMTEETTAASQVLSIEAQNLIEVVERFRISAHKQTTTPRFAGAA</sequence>
<keyword evidence="5" id="KW-0812">Transmembrane</keyword>
<evidence type="ECO:0000256" key="3">
    <source>
        <dbReference type="ARBA" id="ARBA00029447"/>
    </source>
</evidence>
<proteinExistence type="inferred from homology"/>
<dbReference type="GO" id="GO:0016020">
    <property type="term" value="C:membrane"/>
    <property type="evidence" value="ECO:0007669"/>
    <property type="project" value="UniProtKB-SubCell"/>
</dbReference>
<dbReference type="Gene3D" id="1.10.287.950">
    <property type="entry name" value="Methyl-accepting chemotaxis protein"/>
    <property type="match status" value="1"/>
</dbReference>
<dbReference type="EMBL" id="CP012023">
    <property type="protein sequence ID" value="ALI54470.1"/>
    <property type="molecule type" value="Genomic_DNA"/>
</dbReference>
<dbReference type="SMART" id="SM00283">
    <property type="entry name" value="MA"/>
    <property type="match status" value="1"/>
</dbReference>
<evidence type="ECO:0000256" key="4">
    <source>
        <dbReference type="SAM" id="MobiDB-lite"/>
    </source>
</evidence>
<dbReference type="PROSITE" id="PS50885">
    <property type="entry name" value="HAMP"/>
    <property type="match status" value="2"/>
</dbReference>
<evidence type="ECO:0000313" key="7">
    <source>
        <dbReference type="Proteomes" id="UP000064920"/>
    </source>
</evidence>
<dbReference type="CDD" id="cd11386">
    <property type="entry name" value="MCP_signal"/>
    <property type="match status" value="1"/>
</dbReference>
<protein>
    <submittedName>
        <fullName evidence="6">Methyl-accepting chemotaxis protein</fullName>
    </submittedName>
</protein>
<dbReference type="Pfam" id="PF00015">
    <property type="entry name" value="MCPsignal"/>
    <property type="match status" value="1"/>
</dbReference>
<dbReference type="InterPro" id="IPR004089">
    <property type="entry name" value="MCPsignal_dom"/>
</dbReference>
<dbReference type="RefSeq" id="WP_062215441.1">
    <property type="nucleotide sequence ID" value="NZ_CP012023.1"/>
</dbReference>
<dbReference type="PATRIC" id="fig|1397108.4.peg.538"/>
<dbReference type="PANTHER" id="PTHR43531:SF11">
    <property type="entry name" value="METHYL-ACCEPTING CHEMOTAXIS PROTEIN 3"/>
    <property type="match status" value="1"/>
</dbReference>
<dbReference type="Proteomes" id="UP000064920">
    <property type="component" value="Chromosome"/>
</dbReference>
<dbReference type="FunFam" id="1.10.287.950:FF:000001">
    <property type="entry name" value="Methyl-accepting chemotaxis sensory transducer"/>
    <property type="match status" value="1"/>
</dbReference>
<dbReference type="PROSITE" id="PS50111">
    <property type="entry name" value="CHEMOTAXIS_TRANSDUC_2"/>
    <property type="match status" value="1"/>
</dbReference>
<dbReference type="KEGG" id="cmar:IMCC12053_521"/>
<keyword evidence="2" id="KW-0145">Chemotaxis</keyword>
<feature type="compositionally biased region" description="Basic and acidic residues" evidence="4">
    <location>
        <begin position="416"/>
        <end position="446"/>
    </location>
</feature>
<reference evidence="6 7" key="1">
    <citation type="submission" date="2015-05" db="EMBL/GenBank/DDBJ databases">
        <authorList>
            <person name="Wang D.B."/>
            <person name="Wang M."/>
        </authorList>
    </citation>
    <scope>NUCLEOTIDE SEQUENCE [LARGE SCALE GENOMIC DNA]</scope>
    <source>
        <strain evidence="6 7">IMCC 12053</strain>
    </source>
</reference>
<dbReference type="InterPro" id="IPR051310">
    <property type="entry name" value="MCP_chemotaxis"/>
</dbReference>